<dbReference type="GeneID" id="24620949"/>
<dbReference type="Proteomes" id="UP000033808">
    <property type="component" value="Segment"/>
</dbReference>
<name>A0A0F6N5M3_9CAUD</name>
<feature type="transmembrane region" description="Helical" evidence="1">
    <location>
        <begin position="35"/>
        <end position="53"/>
    </location>
</feature>
<proteinExistence type="predicted"/>
<protein>
    <recommendedName>
        <fullName evidence="4">Holin</fullName>
    </recommendedName>
</protein>
<organism evidence="2 3">
    <name type="scientific">Escherichia phage ECBP5</name>
    <dbReference type="NCBI Taxonomy" id="1498172"/>
    <lineage>
        <taxon>Viruses</taxon>
        <taxon>Duplodnaviria</taxon>
        <taxon>Heunggongvirae</taxon>
        <taxon>Uroviricota</taxon>
        <taxon>Caudoviricetes</taxon>
        <taxon>Autographivirales</taxon>
        <taxon>Gajwadongvirus</taxon>
        <taxon>Gajwadongvirus ECBP5</taxon>
    </lineage>
</organism>
<keyword evidence="1" id="KW-1133">Transmembrane helix</keyword>
<evidence type="ECO:0000256" key="1">
    <source>
        <dbReference type="SAM" id="Phobius"/>
    </source>
</evidence>
<accession>A0A0F6N5M3</accession>
<evidence type="ECO:0000313" key="2">
    <source>
        <dbReference type="EMBL" id="AID17700.1"/>
    </source>
</evidence>
<gene>
    <name evidence="2" type="ORF">ECBP5_0046</name>
</gene>
<dbReference type="EMBL" id="KJ749827">
    <property type="protein sequence ID" value="AID17700.1"/>
    <property type="molecule type" value="Genomic_DNA"/>
</dbReference>
<keyword evidence="1" id="KW-0472">Membrane</keyword>
<dbReference type="RefSeq" id="YP_009146417.1">
    <property type="nucleotide sequence ID" value="NC_027330.1"/>
</dbReference>
<reference evidence="2 3" key="2">
    <citation type="journal article" date="2015" name="PLoS ONE">
        <title>Complete Genomic and Lysis-Cassette Characterization of the Novel Phage, KBNP1315, which Infects Avian Pathogenic Escherichia coli (APEC).</title>
        <authorList>
            <person name="Lee J.S."/>
            <person name="Jang H.B."/>
            <person name="Kim K.S."/>
            <person name="Kim T.H."/>
            <person name="Im S.P."/>
            <person name="Kim S.W."/>
            <person name="Lazarte J.M."/>
            <person name="Kim J.S."/>
            <person name="Jung T.S."/>
        </authorList>
    </citation>
    <scope>NUCLEOTIDE SEQUENCE [LARGE SCALE GENOMIC DNA]</scope>
</reference>
<evidence type="ECO:0008006" key="4">
    <source>
        <dbReference type="Google" id="ProtNLM"/>
    </source>
</evidence>
<evidence type="ECO:0000313" key="3">
    <source>
        <dbReference type="Proteomes" id="UP000033808"/>
    </source>
</evidence>
<keyword evidence="1" id="KW-0812">Transmembrane</keyword>
<dbReference type="KEGG" id="vg:24620949"/>
<sequence length="77" mass="8767">MIHEKVGEVAAEAFKATPPTVVVGLNILGYSISEWVQVATLIYIFLQMHVLAIKNISSYKSMWDYVKEVIRGKRKQE</sequence>
<keyword evidence="3" id="KW-1185">Reference proteome</keyword>
<reference evidence="3" key="1">
    <citation type="submission" date="2014-04" db="EMBL/GenBank/DDBJ databases">
        <title>Complete genome sequence of Escherichia coli phage ECBP5.</title>
        <authorList>
            <person name="Lee J.S."/>
            <person name="Jang H.B."/>
            <person name="Kim K.S."/>
            <person name="Kim T.H."/>
            <person name="Park S.B."/>
            <person name="Nho S.W."/>
            <person name="Yu J.E."/>
            <person name="Yu J.E."/>
            <person name="Im S.P."/>
            <person name="Kim S.W."/>
            <person name="Jung T.S."/>
        </authorList>
    </citation>
    <scope>NUCLEOTIDE SEQUENCE [LARGE SCALE GENOMIC DNA]</scope>
</reference>